<proteinExistence type="predicted"/>
<dbReference type="Gene3D" id="3.30.70.1430">
    <property type="entry name" value="Multidrug efflux transporter AcrB pore domain"/>
    <property type="match status" value="2"/>
</dbReference>
<evidence type="ECO:0000313" key="2">
    <source>
        <dbReference type="EMBL" id="ACX96000.1"/>
    </source>
</evidence>
<dbReference type="Gene3D" id="1.20.1640.10">
    <property type="entry name" value="Multidrug efflux transporter AcrB transmembrane domain"/>
    <property type="match status" value="2"/>
</dbReference>
<dbReference type="HOGENOM" id="CLU_002755_1_2_6"/>
<sequence length="1110" mass="121235">MSELKNTPKEASVPNINLAGKLARTFLHSKITALIMVALTLFGLMAFFITPRLYNPEIVVPGAQILVQRVGNSAAQIQEQVVKPLEAIMASIKGVDHTYGYAVNDMGIVTVAFKVGSDEERSLLLLYNQLSRNMDKLPQGTSQPLVKSIGITDVPVMTVTLSSPDMNGVELRELGQRVLDQLQSVPDVGNSGIIGGHRQILSVSVNPQKLSSSGIALNTLIDLLKASNVVLPAGHIVNNNEQTNLRVNAAFTNAQELGEIIIGTHDQRPVFLRDVADIRLAPEENEQYSQFGYGKGNPRGYAIGGTDPAVVLNIGKRAGANAVTVTERVLDKLKVVEQQMVPQNVHVTVTRDYGKRADDAVNLLMEHLMIAVLVVLIILFFFLGWREALIVTLTVPLTLFVVLGVGYVIGQTINRISLFALILSLGLLVDAAIVVIENIHRHIHEGKEKSFADLLVRATNEIGNPTNIATIAVILAFVPMAFVTGMMGPFMLPIPINVPIAMVASLILAYIVVPWTANLWLRGKAQKEMAAHDAHPNEPHRPDWLQRGYTRVIRPLLGSRGLSLFFLIFVLILMVASMLMPAWQFIRASGMNGPLSPAGVSLKMLPEGNVSTFLIEVDTPAGTALDETGRIANNVTHVLAQSQYVTNYQTFLGRTGPLTFAGMVRGDMMRQGSNLAQIRVNLVPLHDRPDTEVVAADIWRALQKVRETSRPALIKLYLTPPGPPVRSQILARIHGPNYAELRSIANQVKAKFNDVYGMINVDDSITATAAEYLIEVDRQKAMQSGVMPAQIAKLIHSYVGGVTVGSLHESSSAEPINIVLQLPVADRTSIQQIRDLTIIGANGKQVPISSFVNIVKSNVAKPILDQDQHDVVYVQGDLLGSSPVYATLTLNKWLDDMKLNGNVTLTTANLGFTDAQPDDLEKYQLLWGGDMRLTLDVFRDLGAAFIVALIFIYLLLVAYYQSFMLPVIVMGAIPLTLVGIFPGHWLFDMPFNATSMIGFIALAGVVVRNSLLLIDFILEYRKEGFDLKESVITAGAVRFRPILLTALAIVFGSAVMVTDPVFGGLAVSLIFGTLASTLLTLIVIPILYYFWQLDMQLKEQKKSQIQGQST</sequence>
<feature type="transmembrane region" description="Helical" evidence="1">
    <location>
        <begin position="416"/>
        <end position="436"/>
    </location>
</feature>
<keyword evidence="1" id="KW-0812">Transmembrane</keyword>
<dbReference type="PANTHER" id="PTHR32063:SF16">
    <property type="entry name" value="CATION EFFLUX SYSTEM (ACRB_ACRD_ACRF FAMILY)"/>
    <property type="match status" value="1"/>
</dbReference>
<dbReference type="SUPFAM" id="SSF82714">
    <property type="entry name" value="Multidrug efflux transporter AcrB TolC docking domain, DN and DC subdomains"/>
    <property type="match status" value="2"/>
</dbReference>
<reference evidence="2 3" key="1">
    <citation type="submission" date="2009-10" db="EMBL/GenBank/DDBJ databases">
        <title>Complete sequence of Halothiobacillus neapolitanus c2.</title>
        <authorList>
            <consortium name="US DOE Joint Genome Institute"/>
            <person name="Lucas S."/>
            <person name="Copeland A."/>
            <person name="Lapidus A."/>
            <person name="Glavina del Rio T."/>
            <person name="Tice H."/>
            <person name="Bruce D."/>
            <person name="Goodwin L."/>
            <person name="Pitluck S."/>
            <person name="Davenport K."/>
            <person name="Brettin T."/>
            <person name="Detter J.C."/>
            <person name="Han C."/>
            <person name="Tapia R."/>
            <person name="Larimer F."/>
            <person name="Land M."/>
            <person name="Hauser L."/>
            <person name="Kyrpides N."/>
            <person name="Mikhailova N."/>
            <person name="Kerfeld C."/>
            <person name="Cannon G."/>
            <person name="Heinhort S."/>
        </authorList>
    </citation>
    <scope>NUCLEOTIDE SEQUENCE [LARGE SCALE GENOMIC DNA]</scope>
    <source>
        <strain evidence="3">ATCC 23641 / c2</strain>
    </source>
</reference>
<feature type="transmembrane region" description="Helical" evidence="1">
    <location>
        <begin position="1069"/>
        <end position="1091"/>
    </location>
</feature>
<feature type="transmembrane region" description="Helical" evidence="1">
    <location>
        <begin position="363"/>
        <end position="383"/>
    </location>
</feature>
<dbReference type="SUPFAM" id="SSF82866">
    <property type="entry name" value="Multidrug efflux transporter AcrB transmembrane domain"/>
    <property type="match status" value="2"/>
</dbReference>
<dbReference type="KEGG" id="hna:Hneap_1164"/>
<dbReference type="Proteomes" id="UP000009102">
    <property type="component" value="Chromosome"/>
</dbReference>
<name>D0KZX7_HALNC</name>
<keyword evidence="3" id="KW-1185">Reference proteome</keyword>
<feature type="transmembrane region" description="Helical" evidence="1">
    <location>
        <begin position="498"/>
        <end position="521"/>
    </location>
</feature>
<dbReference type="GO" id="GO:0005886">
    <property type="term" value="C:plasma membrane"/>
    <property type="evidence" value="ECO:0007669"/>
    <property type="project" value="TreeGrafter"/>
</dbReference>
<dbReference type="OrthoDB" id="9758297at2"/>
<dbReference type="AlphaFoldDB" id="D0KZX7"/>
<feature type="transmembrane region" description="Helical" evidence="1">
    <location>
        <begin position="941"/>
        <end position="960"/>
    </location>
</feature>
<organism evidence="2 3">
    <name type="scientific">Halothiobacillus neapolitanus (strain ATCC 23641 / DSM 15147 / CIP 104769 / NCIMB 8539 / c2)</name>
    <name type="common">Thiobacillus neapolitanus</name>
    <dbReference type="NCBI Taxonomy" id="555778"/>
    <lineage>
        <taxon>Bacteria</taxon>
        <taxon>Pseudomonadati</taxon>
        <taxon>Pseudomonadota</taxon>
        <taxon>Gammaproteobacteria</taxon>
        <taxon>Chromatiales</taxon>
        <taxon>Halothiobacillaceae</taxon>
        <taxon>Halothiobacillus</taxon>
    </lineage>
</organism>
<feature type="transmembrane region" description="Helical" evidence="1">
    <location>
        <begin position="31"/>
        <end position="49"/>
    </location>
</feature>
<evidence type="ECO:0000256" key="1">
    <source>
        <dbReference type="SAM" id="Phobius"/>
    </source>
</evidence>
<feature type="transmembrane region" description="Helical" evidence="1">
    <location>
        <begin position="390"/>
        <end position="410"/>
    </location>
</feature>
<feature type="transmembrane region" description="Helical" evidence="1">
    <location>
        <begin position="468"/>
        <end position="492"/>
    </location>
</feature>
<accession>D0KZX7</accession>
<feature type="transmembrane region" description="Helical" evidence="1">
    <location>
        <begin position="1039"/>
        <end position="1057"/>
    </location>
</feature>
<keyword evidence="1" id="KW-0472">Membrane</keyword>
<dbReference type="SUPFAM" id="SSF82693">
    <property type="entry name" value="Multidrug efflux transporter AcrB pore domain, PN1, PN2, PC1 and PC2 subdomains"/>
    <property type="match status" value="3"/>
</dbReference>
<dbReference type="eggNOG" id="COG0841">
    <property type="taxonomic scope" value="Bacteria"/>
</dbReference>
<dbReference type="STRING" id="555778.Hneap_1164"/>
<feature type="transmembrane region" description="Helical" evidence="1">
    <location>
        <begin position="967"/>
        <end position="987"/>
    </location>
</feature>
<dbReference type="RefSeq" id="WP_012824036.1">
    <property type="nucleotide sequence ID" value="NC_013422.1"/>
</dbReference>
<dbReference type="PRINTS" id="PR00702">
    <property type="entry name" value="ACRIFLAVINRP"/>
</dbReference>
<keyword evidence="1" id="KW-1133">Transmembrane helix</keyword>
<dbReference type="EMBL" id="CP001801">
    <property type="protein sequence ID" value="ACX96000.1"/>
    <property type="molecule type" value="Genomic_DNA"/>
</dbReference>
<dbReference type="Gene3D" id="3.30.70.1320">
    <property type="entry name" value="Multidrug efflux transporter AcrB pore domain like"/>
    <property type="match status" value="1"/>
</dbReference>
<feature type="transmembrane region" description="Helical" evidence="1">
    <location>
        <begin position="993"/>
        <end position="1018"/>
    </location>
</feature>
<dbReference type="Pfam" id="PF00873">
    <property type="entry name" value="ACR_tran"/>
    <property type="match status" value="1"/>
</dbReference>
<dbReference type="InterPro" id="IPR001036">
    <property type="entry name" value="Acrflvin-R"/>
</dbReference>
<gene>
    <name evidence="2" type="ordered locus">Hneap_1164</name>
</gene>
<evidence type="ECO:0000313" key="3">
    <source>
        <dbReference type="Proteomes" id="UP000009102"/>
    </source>
</evidence>
<protein>
    <submittedName>
        <fullName evidence="2">Acriflavin resistance protein</fullName>
    </submittedName>
</protein>
<dbReference type="Gene3D" id="3.30.70.1440">
    <property type="entry name" value="Multidrug efflux transporter AcrB pore domain"/>
    <property type="match status" value="1"/>
</dbReference>
<dbReference type="PANTHER" id="PTHR32063">
    <property type="match status" value="1"/>
</dbReference>
<dbReference type="InterPro" id="IPR027463">
    <property type="entry name" value="AcrB_DN_DC_subdom"/>
</dbReference>
<dbReference type="GO" id="GO:0042910">
    <property type="term" value="F:xenobiotic transmembrane transporter activity"/>
    <property type="evidence" value="ECO:0007669"/>
    <property type="project" value="TreeGrafter"/>
</dbReference>
<dbReference type="Gene3D" id="3.30.2090.10">
    <property type="entry name" value="Multidrug efflux transporter AcrB TolC docking domain, DN and DC subdomains"/>
    <property type="match status" value="2"/>
</dbReference>
<feature type="transmembrane region" description="Helical" evidence="1">
    <location>
        <begin position="564"/>
        <end position="586"/>
    </location>
</feature>